<reference evidence="1 2" key="1">
    <citation type="journal article" date="2018" name="Nat. Ecol. Evol.">
        <title>Shark genomes provide insights into elasmobranch evolution and the origin of vertebrates.</title>
        <authorList>
            <person name="Hara Y"/>
            <person name="Yamaguchi K"/>
            <person name="Onimaru K"/>
            <person name="Kadota M"/>
            <person name="Koyanagi M"/>
            <person name="Keeley SD"/>
            <person name="Tatsumi K"/>
            <person name="Tanaka K"/>
            <person name="Motone F"/>
            <person name="Kageyama Y"/>
            <person name="Nozu R"/>
            <person name="Adachi N"/>
            <person name="Nishimura O"/>
            <person name="Nakagawa R"/>
            <person name="Tanegashima C"/>
            <person name="Kiyatake I"/>
            <person name="Matsumoto R"/>
            <person name="Murakumo K"/>
            <person name="Nishida K"/>
            <person name="Terakita A"/>
            <person name="Kuratani S"/>
            <person name="Sato K"/>
            <person name="Hyodo S Kuraku.S."/>
        </authorList>
    </citation>
    <scope>NUCLEOTIDE SEQUENCE [LARGE SCALE GENOMIC DNA]</scope>
</reference>
<keyword evidence="2" id="KW-1185">Reference proteome</keyword>
<gene>
    <name evidence="1" type="ORF">chiPu_0010019</name>
</gene>
<evidence type="ECO:0000313" key="2">
    <source>
        <dbReference type="Proteomes" id="UP000287033"/>
    </source>
</evidence>
<dbReference type="AlphaFoldDB" id="A0A401SMF1"/>
<evidence type="ECO:0000313" key="1">
    <source>
        <dbReference type="EMBL" id="GCC31560.1"/>
    </source>
</evidence>
<comment type="caution">
    <text evidence="1">The sequence shown here is derived from an EMBL/GenBank/DDBJ whole genome shotgun (WGS) entry which is preliminary data.</text>
</comment>
<protein>
    <submittedName>
        <fullName evidence="1">Uncharacterized protein</fullName>
    </submittedName>
</protein>
<sequence>MEYSLRYAMNYKIYDPDEKIADFSHCSWKFGLVDVCWLFCCNIAVEGIGNDALVALCLECLVRHSYPAQTFVRVRFPWPVLMERCGRLVQRVPLCLCAALP</sequence>
<organism evidence="1 2">
    <name type="scientific">Chiloscyllium punctatum</name>
    <name type="common">Brownbanded bambooshark</name>
    <name type="synonym">Hemiscyllium punctatum</name>
    <dbReference type="NCBI Taxonomy" id="137246"/>
    <lineage>
        <taxon>Eukaryota</taxon>
        <taxon>Metazoa</taxon>
        <taxon>Chordata</taxon>
        <taxon>Craniata</taxon>
        <taxon>Vertebrata</taxon>
        <taxon>Chondrichthyes</taxon>
        <taxon>Elasmobranchii</taxon>
        <taxon>Galeomorphii</taxon>
        <taxon>Galeoidea</taxon>
        <taxon>Orectolobiformes</taxon>
        <taxon>Hemiscylliidae</taxon>
        <taxon>Chiloscyllium</taxon>
    </lineage>
</organism>
<name>A0A401SMF1_CHIPU</name>
<dbReference type="Proteomes" id="UP000287033">
    <property type="component" value="Unassembled WGS sequence"/>
</dbReference>
<proteinExistence type="predicted"/>
<accession>A0A401SMF1</accession>
<dbReference type="EMBL" id="BEZZ01000372">
    <property type="protein sequence ID" value="GCC31560.1"/>
    <property type="molecule type" value="Genomic_DNA"/>
</dbReference>